<keyword evidence="1" id="KW-1133">Transmembrane helix</keyword>
<dbReference type="EMBL" id="CAFBLJ010000049">
    <property type="protein sequence ID" value="CAB4871695.1"/>
    <property type="molecule type" value="Genomic_DNA"/>
</dbReference>
<protein>
    <submittedName>
        <fullName evidence="3">Unannotated protein</fullName>
    </submittedName>
</protein>
<sequence length="657" mass="72017">MTSEVHIVSVAAIIALLCLLYIAATVVAAAVQIAGSGMTIQSHRRSWRIRMAKYLLVVTPIASIALSLNQRPGSAQAVQRDIVLDDACVVPKVVDSSDSTRTVGLVSTAVGAGLLLRLRSKRRQAERCDESVESQALEVEAQLAATNDDLAVARLDLTLRSLQPTQVKDLRMVITSPQSTKCEFICAVQADAPWIQLSSRVIELPQSVELETLVLFAHNNETVPLLFPVGTTSAGEVWINLDVVRSFGVEADCEVADKVWNGLVQSLSLSPFAQGVSIVGEGSFVLPGRRLVIAREHSAELAKVLTTEESTAVLLLDNEPQHRDCPVLYRGPISEGESGLEYKDGSWILCPSGVQVTPVGCTADEIDLIKSLIGEGDEIETWPIERWIDTTQHPAIEKAIPPYTFLASVLGRPEVRHLCGKRVDFEKSKSEELVMWLAMHPSQQRRSSARTDMWHAPIKDATFSNITSDVRRSLTVTELPPEGQQWLGVTLTDELPLHLGIVSDVDVLRACVNHARRWPEDGGLEVLRHGLGLVRGVPFESSPYIWSDSTGLATDAAVLVVRAAQMMAEMCTEIGDLDGVYWATAKGLLAVPGHEDLVAQRMRLHAERDDQAALRAEWQGYCRALVNDDWGDASPSRKMVEIWRELTKTQLPTDRPA</sequence>
<dbReference type="EMBL" id="CAFBMF010000043">
    <property type="protein sequence ID" value="CAB4899290.1"/>
    <property type="molecule type" value="Genomic_DNA"/>
</dbReference>
<evidence type="ECO:0000313" key="8">
    <source>
        <dbReference type="EMBL" id="CAB5025314.1"/>
    </source>
</evidence>
<organism evidence="3">
    <name type="scientific">freshwater metagenome</name>
    <dbReference type="NCBI Taxonomy" id="449393"/>
    <lineage>
        <taxon>unclassified sequences</taxon>
        <taxon>metagenomes</taxon>
        <taxon>ecological metagenomes</taxon>
    </lineage>
</organism>
<feature type="transmembrane region" description="Helical" evidence="1">
    <location>
        <begin position="6"/>
        <end position="31"/>
    </location>
</feature>
<evidence type="ECO:0000313" key="3">
    <source>
        <dbReference type="EMBL" id="CAB4722277.1"/>
    </source>
</evidence>
<evidence type="ECO:0000313" key="7">
    <source>
        <dbReference type="EMBL" id="CAB4899290.1"/>
    </source>
</evidence>
<evidence type="ECO:0000313" key="5">
    <source>
        <dbReference type="EMBL" id="CAB4810050.1"/>
    </source>
</evidence>
<reference evidence="3" key="1">
    <citation type="submission" date="2020-05" db="EMBL/GenBank/DDBJ databases">
        <authorList>
            <person name="Chiriac C."/>
            <person name="Salcher M."/>
            <person name="Ghai R."/>
            <person name="Kavagutti S V."/>
        </authorList>
    </citation>
    <scope>NUCLEOTIDE SEQUENCE</scope>
</reference>
<keyword evidence="1" id="KW-0812">Transmembrane</keyword>
<dbReference type="InterPro" id="IPR011990">
    <property type="entry name" value="TPR-like_helical_dom_sf"/>
</dbReference>
<evidence type="ECO:0000313" key="4">
    <source>
        <dbReference type="EMBL" id="CAB4769680.1"/>
    </source>
</evidence>
<proteinExistence type="predicted"/>
<keyword evidence="1" id="KW-0472">Membrane</keyword>
<dbReference type="EMBL" id="CAFBPS010000024">
    <property type="protein sequence ID" value="CAB5025314.1"/>
    <property type="molecule type" value="Genomic_DNA"/>
</dbReference>
<evidence type="ECO:0000256" key="1">
    <source>
        <dbReference type="SAM" id="Phobius"/>
    </source>
</evidence>
<dbReference type="EMBL" id="CAEZZP010000035">
    <property type="protein sequence ID" value="CAB4769680.1"/>
    <property type="molecule type" value="Genomic_DNA"/>
</dbReference>
<gene>
    <name evidence="3" type="ORF">UFOPK2658_01124</name>
    <name evidence="4" type="ORF">UFOPK2880_00739</name>
    <name evidence="5" type="ORF">UFOPK3004_01177</name>
    <name evidence="6" type="ORF">UFOPK3304_01041</name>
    <name evidence="7" type="ORF">UFOPK3494_00852</name>
    <name evidence="8" type="ORF">UFOPK4134_00525</name>
</gene>
<dbReference type="AlphaFoldDB" id="A0A6J6REG7"/>
<evidence type="ECO:0000313" key="6">
    <source>
        <dbReference type="EMBL" id="CAB4871695.1"/>
    </source>
</evidence>
<accession>A0A6J6REG7</accession>
<dbReference type="SMART" id="SM01043">
    <property type="entry name" value="BTAD"/>
    <property type="match status" value="1"/>
</dbReference>
<evidence type="ECO:0000259" key="2">
    <source>
        <dbReference type="SMART" id="SM01043"/>
    </source>
</evidence>
<dbReference type="InterPro" id="IPR005158">
    <property type="entry name" value="BTAD"/>
</dbReference>
<feature type="domain" description="Bacterial transcriptional activator" evidence="2">
    <location>
        <begin position="503"/>
        <end position="647"/>
    </location>
</feature>
<dbReference type="EMBL" id="CAEZYH010000047">
    <property type="protein sequence ID" value="CAB4722277.1"/>
    <property type="molecule type" value="Genomic_DNA"/>
</dbReference>
<dbReference type="Gene3D" id="1.25.40.10">
    <property type="entry name" value="Tetratricopeptide repeat domain"/>
    <property type="match status" value="1"/>
</dbReference>
<name>A0A6J6REG7_9ZZZZ</name>
<dbReference type="EMBL" id="CAFAAL010000108">
    <property type="protein sequence ID" value="CAB4810050.1"/>
    <property type="molecule type" value="Genomic_DNA"/>
</dbReference>